<dbReference type="InterPro" id="IPR047021">
    <property type="entry name" value="REXO1/3/4-like"/>
</dbReference>
<gene>
    <name evidence="3" type="primary">isg20</name>
</gene>
<protein>
    <submittedName>
        <fullName evidence="3">Interferon stimulated exonuclease gene</fullName>
    </submittedName>
</protein>
<evidence type="ECO:0000256" key="2">
    <source>
        <dbReference type="ARBA" id="ARBA00022801"/>
    </source>
</evidence>
<dbReference type="AlphaFoldDB" id="A0A673AKP5"/>
<keyword evidence="1" id="KW-0540">Nuclease</keyword>
<dbReference type="GO" id="GO:0004527">
    <property type="term" value="F:exonuclease activity"/>
    <property type="evidence" value="ECO:0007669"/>
    <property type="project" value="InterPro"/>
</dbReference>
<dbReference type="InterPro" id="IPR012337">
    <property type="entry name" value="RNaseH-like_sf"/>
</dbReference>
<dbReference type="InterPro" id="IPR036397">
    <property type="entry name" value="RNaseH_sf"/>
</dbReference>
<accession>A0A673AKP5</accession>
<dbReference type="Gene3D" id="3.30.420.10">
    <property type="entry name" value="Ribonuclease H-like superfamily/Ribonuclease H"/>
    <property type="match status" value="1"/>
</dbReference>
<dbReference type="Ensembl" id="ENSSORT00005029735.1">
    <property type="protein sequence ID" value="ENSSORP00005028917.1"/>
    <property type="gene ID" value="ENSSORG00005013806.1"/>
</dbReference>
<keyword evidence="2" id="KW-0378">Hydrolase</keyword>
<name>A0A673AKP5_9TELE</name>
<reference evidence="3" key="1">
    <citation type="submission" date="2019-06" db="EMBL/GenBank/DDBJ databases">
        <authorList>
            <consortium name="Wellcome Sanger Institute Data Sharing"/>
        </authorList>
    </citation>
    <scope>NUCLEOTIDE SEQUENCE [LARGE SCALE GENOMIC DNA]</scope>
</reference>
<proteinExistence type="predicted"/>
<evidence type="ECO:0000313" key="3">
    <source>
        <dbReference type="Ensembl" id="ENSSORP00005028917.1"/>
    </source>
</evidence>
<evidence type="ECO:0000256" key="1">
    <source>
        <dbReference type="ARBA" id="ARBA00022722"/>
    </source>
</evidence>
<dbReference type="SUPFAM" id="SSF53098">
    <property type="entry name" value="Ribonuclease H-like"/>
    <property type="match status" value="1"/>
</dbReference>
<keyword evidence="4" id="KW-1185">Reference proteome</keyword>
<reference evidence="3" key="3">
    <citation type="submission" date="2025-09" db="UniProtKB">
        <authorList>
            <consortium name="Ensembl"/>
        </authorList>
    </citation>
    <scope>IDENTIFICATION</scope>
</reference>
<sequence length="174" mass="20093">MKLTDYRTRWSGIKRHHLTNATPFDQARNEVLSLLEGKVVVGHSVYNDFEALDIVHPCHMVRDTCTTRLLSRLVSRASWDGREVAIFLFILYLKIQLRPLTSVFRQVGGRGHCSVQDAQAALDLYKLVEGEWEQEMQLTLRDGAEPLPSFASSDHYMHDEYWPCDLTDQSEDRL</sequence>
<dbReference type="GO" id="GO:0005634">
    <property type="term" value="C:nucleus"/>
    <property type="evidence" value="ECO:0007669"/>
    <property type="project" value="TreeGrafter"/>
</dbReference>
<reference evidence="3" key="2">
    <citation type="submission" date="2025-08" db="UniProtKB">
        <authorList>
            <consortium name="Ensembl"/>
        </authorList>
    </citation>
    <scope>IDENTIFICATION</scope>
</reference>
<organism evidence="3 4">
    <name type="scientific">Sphaeramia orbicularis</name>
    <name type="common">orbiculate cardinalfish</name>
    <dbReference type="NCBI Taxonomy" id="375764"/>
    <lineage>
        <taxon>Eukaryota</taxon>
        <taxon>Metazoa</taxon>
        <taxon>Chordata</taxon>
        <taxon>Craniata</taxon>
        <taxon>Vertebrata</taxon>
        <taxon>Euteleostomi</taxon>
        <taxon>Actinopterygii</taxon>
        <taxon>Neopterygii</taxon>
        <taxon>Teleostei</taxon>
        <taxon>Neoteleostei</taxon>
        <taxon>Acanthomorphata</taxon>
        <taxon>Gobiaria</taxon>
        <taxon>Kurtiformes</taxon>
        <taxon>Apogonoidei</taxon>
        <taxon>Apogonidae</taxon>
        <taxon>Apogoninae</taxon>
        <taxon>Sphaeramia</taxon>
    </lineage>
</organism>
<dbReference type="PANTHER" id="PTHR12801:SF57">
    <property type="entry name" value="APOPTOSIS-ENHANCING NUCLEASE"/>
    <property type="match status" value="1"/>
</dbReference>
<dbReference type="Proteomes" id="UP000472271">
    <property type="component" value="Chromosome 6"/>
</dbReference>
<dbReference type="PANTHER" id="PTHR12801">
    <property type="entry name" value="RNA EXONUCLEASE REXO1 / RECO3 FAMILY MEMBER-RELATED"/>
    <property type="match status" value="1"/>
</dbReference>
<dbReference type="GO" id="GO:0003676">
    <property type="term" value="F:nucleic acid binding"/>
    <property type="evidence" value="ECO:0007669"/>
    <property type="project" value="InterPro"/>
</dbReference>
<evidence type="ECO:0000313" key="4">
    <source>
        <dbReference type="Proteomes" id="UP000472271"/>
    </source>
</evidence>